<dbReference type="GO" id="GO:0000278">
    <property type="term" value="P:mitotic cell cycle"/>
    <property type="evidence" value="ECO:0007669"/>
    <property type="project" value="TreeGrafter"/>
</dbReference>
<dbReference type="Pfam" id="PF13921">
    <property type="entry name" value="Myb_DNA-bind_6"/>
    <property type="match status" value="1"/>
</dbReference>
<reference evidence="4 5" key="1">
    <citation type="submission" date="2017-10" db="EMBL/GenBank/DDBJ databases">
        <title>Comparative genomics in systemic dimorphic fungi from Ajellomycetaceae.</title>
        <authorList>
            <person name="Munoz J.F."/>
            <person name="Mcewen J.G."/>
            <person name="Clay O.K."/>
            <person name="Cuomo C.A."/>
        </authorList>
    </citation>
    <scope>NUCLEOTIDE SEQUENCE [LARGE SCALE GENOMIC DNA]</scope>
    <source>
        <strain evidence="4 5">UAMH5409</strain>
    </source>
</reference>
<evidence type="ECO:0000256" key="1">
    <source>
        <dbReference type="SAM" id="MobiDB-lite"/>
    </source>
</evidence>
<dbReference type="EMBL" id="PDNB01000024">
    <property type="protein sequence ID" value="PGH15531.1"/>
    <property type="molecule type" value="Genomic_DNA"/>
</dbReference>
<proteinExistence type="predicted"/>
<dbReference type="InterPro" id="IPR050560">
    <property type="entry name" value="MYB_TF"/>
</dbReference>
<evidence type="ECO:0000313" key="5">
    <source>
        <dbReference type="Proteomes" id="UP000223968"/>
    </source>
</evidence>
<evidence type="ECO:0000259" key="2">
    <source>
        <dbReference type="PROSITE" id="PS50090"/>
    </source>
</evidence>
<dbReference type="GO" id="GO:0000978">
    <property type="term" value="F:RNA polymerase II cis-regulatory region sequence-specific DNA binding"/>
    <property type="evidence" value="ECO:0007669"/>
    <property type="project" value="TreeGrafter"/>
</dbReference>
<evidence type="ECO:0000313" key="4">
    <source>
        <dbReference type="EMBL" id="PGH15531.1"/>
    </source>
</evidence>
<feature type="domain" description="Myb-like" evidence="2">
    <location>
        <begin position="107"/>
        <end position="158"/>
    </location>
</feature>
<feature type="compositionally biased region" description="Low complexity" evidence="1">
    <location>
        <begin position="224"/>
        <end position="233"/>
    </location>
</feature>
<dbReference type="InterPro" id="IPR001005">
    <property type="entry name" value="SANT/Myb"/>
</dbReference>
<evidence type="ECO:0000259" key="3">
    <source>
        <dbReference type="PROSITE" id="PS51294"/>
    </source>
</evidence>
<dbReference type="Gene3D" id="1.10.10.60">
    <property type="entry name" value="Homeodomain-like"/>
    <property type="match status" value="3"/>
</dbReference>
<keyword evidence="5" id="KW-1185">Reference proteome</keyword>
<comment type="caution">
    <text evidence="4">The sequence shown here is derived from an EMBL/GenBank/DDBJ whole genome shotgun (WGS) entry which is preliminary data.</text>
</comment>
<sequence>MASHGTKARRKWTPDEDRVLRDYAEDCTGTIDWTGIARQLPDRSNKDCRNRWMKINSKWSRGAWTDEENKRLARGIKAHGCRWTAVSEAVRTRSPDQCSKHWRNSLDPDIVRGGWSHQEDEALMFAACIHGNDWKRIGECYLPNRSSLDLSNRYNLLIRRSDNLLNDLYPSFPGEINQTSKSIMDTGPIPTLADEYTTTSRQSYNPGLDLKASPATLNAPEQNSLSSTSTSLGGSLPITKPLEYSHRYSPEMGCGLAGNELLKKDTSRSAVQPSTRFGKLLRDCPGNNNQSIEHGEPGQPQKTTFVMDNLDSETRAQILDILCKRKVPTTITVKD</sequence>
<gene>
    <name evidence="4" type="ORF">AJ79_02313</name>
</gene>
<dbReference type="SMART" id="SM00717">
    <property type="entry name" value="SANT"/>
    <property type="match status" value="3"/>
</dbReference>
<feature type="domain" description="HTH myb-type" evidence="3">
    <location>
        <begin position="56"/>
        <end position="110"/>
    </location>
</feature>
<dbReference type="PROSITE" id="PS50090">
    <property type="entry name" value="MYB_LIKE"/>
    <property type="match status" value="3"/>
</dbReference>
<dbReference type="SUPFAM" id="SSF46689">
    <property type="entry name" value="Homeodomain-like"/>
    <property type="match status" value="2"/>
</dbReference>
<dbReference type="CDD" id="cd00167">
    <property type="entry name" value="SANT"/>
    <property type="match status" value="3"/>
</dbReference>
<feature type="domain" description="HTH myb-type" evidence="3">
    <location>
        <begin position="4"/>
        <end position="54"/>
    </location>
</feature>
<dbReference type="OrthoDB" id="2143914at2759"/>
<dbReference type="GO" id="GO:0045944">
    <property type="term" value="P:positive regulation of transcription by RNA polymerase II"/>
    <property type="evidence" value="ECO:0007669"/>
    <property type="project" value="TreeGrafter"/>
</dbReference>
<name>A0A2B7Y3B1_9EURO</name>
<dbReference type="InterPro" id="IPR017930">
    <property type="entry name" value="Myb_dom"/>
</dbReference>
<dbReference type="InterPro" id="IPR009057">
    <property type="entry name" value="Homeodomain-like_sf"/>
</dbReference>
<dbReference type="Pfam" id="PF00249">
    <property type="entry name" value="Myb_DNA-binding"/>
    <property type="match status" value="1"/>
</dbReference>
<feature type="domain" description="HTH myb-type" evidence="3">
    <location>
        <begin position="111"/>
        <end position="162"/>
    </location>
</feature>
<organism evidence="4 5">
    <name type="scientific">Helicocarpus griseus UAMH5409</name>
    <dbReference type="NCBI Taxonomy" id="1447875"/>
    <lineage>
        <taxon>Eukaryota</taxon>
        <taxon>Fungi</taxon>
        <taxon>Dikarya</taxon>
        <taxon>Ascomycota</taxon>
        <taxon>Pezizomycotina</taxon>
        <taxon>Eurotiomycetes</taxon>
        <taxon>Eurotiomycetidae</taxon>
        <taxon>Onygenales</taxon>
        <taxon>Ajellomycetaceae</taxon>
        <taxon>Helicocarpus</taxon>
    </lineage>
</organism>
<accession>A0A2B7Y3B1</accession>
<feature type="domain" description="Myb-like" evidence="2">
    <location>
        <begin position="4"/>
        <end position="55"/>
    </location>
</feature>
<dbReference type="GO" id="GO:0000981">
    <property type="term" value="F:DNA-binding transcription factor activity, RNA polymerase II-specific"/>
    <property type="evidence" value="ECO:0007669"/>
    <property type="project" value="TreeGrafter"/>
</dbReference>
<dbReference type="AlphaFoldDB" id="A0A2B7Y3B1"/>
<protein>
    <submittedName>
        <fullName evidence="4">Uncharacterized protein</fullName>
    </submittedName>
</protein>
<dbReference type="GO" id="GO:0005634">
    <property type="term" value="C:nucleus"/>
    <property type="evidence" value="ECO:0007669"/>
    <property type="project" value="TreeGrafter"/>
</dbReference>
<dbReference type="Proteomes" id="UP000223968">
    <property type="component" value="Unassembled WGS sequence"/>
</dbReference>
<dbReference type="PROSITE" id="PS51294">
    <property type="entry name" value="HTH_MYB"/>
    <property type="match status" value="3"/>
</dbReference>
<feature type="region of interest" description="Disordered" evidence="1">
    <location>
        <begin position="199"/>
        <end position="233"/>
    </location>
</feature>
<feature type="domain" description="Myb-like" evidence="2">
    <location>
        <begin position="56"/>
        <end position="106"/>
    </location>
</feature>
<dbReference type="PANTHER" id="PTHR45614">
    <property type="entry name" value="MYB PROTEIN-RELATED"/>
    <property type="match status" value="1"/>
</dbReference>
<dbReference type="PANTHER" id="PTHR45614:SF265">
    <property type="entry name" value="MYB-LIKE DOMAIN-CONTAINING PROTEIN-RELATED"/>
    <property type="match status" value="1"/>
</dbReference>
<dbReference type="STRING" id="1447875.A0A2B7Y3B1"/>